<dbReference type="EMBL" id="HACG01012210">
    <property type="protein sequence ID" value="CEK59075.1"/>
    <property type="molecule type" value="Transcribed_RNA"/>
</dbReference>
<protein>
    <submittedName>
        <fullName evidence="1">Uncharacterized protein</fullName>
    </submittedName>
</protein>
<name>A0A0B6YUC3_9EUPU</name>
<proteinExistence type="predicted"/>
<evidence type="ECO:0000313" key="1">
    <source>
        <dbReference type="EMBL" id="CEK59075.1"/>
    </source>
</evidence>
<feature type="non-terminal residue" evidence="1">
    <location>
        <position position="71"/>
    </location>
</feature>
<dbReference type="AlphaFoldDB" id="A0A0B6YUC3"/>
<feature type="non-terminal residue" evidence="1">
    <location>
        <position position="1"/>
    </location>
</feature>
<accession>A0A0B6YUC3</accession>
<gene>
    <name evidence="1" type="primary">ORF35121</name>
</gene>
<organism evidence="1">
    <name type="scientific">Arion vulgaris</name>
    <dbReference type="NCBI Taxonomy" id="1028688"/>
    <lineage>
        <taxon>Eukaryota</taxon>
        <taxon>Metazoa</taxon>
        <taxon>Spiralia</taxon>
        <taxon>Lophotrochozoa</taxon>
        <taxon>Mollusca</taxon>
        <taxon>Gastropoda</taxon>
        <taxon>Heterobranchia</taxon>
        <taxon>Euthyneura</taxon>
        <taxon>Panpulmonata</taxon>
        <taxon>Eupulmonata</taxon>
        <taxon>Stylommatophora</taxon>
        <taxon>Helicina</taxon>
        <taxon>Arionoidea</taxon>
        <taxon>Arionidae</taxon>
        <taxon>Arion</taxon>
    </lineage>
</organism>
<sequence>TLVDVDLSDLKLTKSVNNVNHSPHLTHASTVSLEDLLSTLDPSVCDKTVEICGMDSDAVLLTNEQETAAFL</sequence>
<reference evidence="1" key="1">
    <citation type="submission" date="2014-12" db="EMBL/GenBank/DDBJ databases">
        <title>Insight into the proteome of Arion vulgaris.</title>
        <authorList>
            <person name="Aradska J."/>
            <person name="Bulat T."/>
            <person name="Smidak R."/>
            <person name="Sarate P."/>
            <person name="Gangsoo J."/>
            <person name="Sialana F."/>
            <person name="Bilban M."/>
            <person name="Lubec G."/>
        </authorList>
    </citation>
    <scope>NUCLEOTIDE SEQUENCE</scope>
    <source>
        <tissue evidence="1">Skin</tissue>
    </source>
</reference>